<dbReference type="PANTHER" id="PTHR31640:SF1">
    <property type="entry name" value="BRIDGE-LIKE LIPID TRANSFER PROTEIN FAMILY MEMBER 1"/>
    <property type="match status" value="1"/>
</dbReference>
<organism evidence="3 4">
    <name type="scientific">Sipha flava</name>
    <name type="common">yellow sugarcane aphid</name>
    <dbReference type="NCBI Taxonomy" id="143950"/>
    <lineage>
        <taxon>Eukaryota</taxon>
        <taxon>Metazoa</taxon>
        <taxon>Ecdysozoa</taxon>
        <taxon>Arthropoda</taxon>
        <taxon>Hexapoda</taxon>
        <taxon>Insecta</taxon>
        <taxon>Pterygota</taxon>
        <taxon>Neoptera</taxon>
        <taxon>Paraneoptera</taxon>
        <taxon>Hemiptera</taxon>
        <taxon>Sternorrhyncha</taxon>
        <taxon>Aphidomorpha</taxon>
        <taxon>Aphidoidea</taxon>
        <taxon>Aphididae</taxon>
        <taxon>Sipha</taxon>
    </lineage>
</organism>
<name>A0A8B8FFS5_9HEMI</name>
<keyword evidence="1" id="KW-1133">Transmembrane helix</keyword>
<dbReference type="GO" id="GO:0098793">
    <property type="term" value="C:presynapse"/>
    <property type="evidence" value="ECO:0007669"/>
    <property type="project" value="GOC"/>
</dbReference>
<dbReference type="OrthoDB" id="10051416at2759"/>
<keyword evidence="1" id="KW-0812">Transmembrane</keyword>
<gene>
    <name evidence="4" type="primary">LOC112683087</name>
</gene>
<dbReference type="GO" id="GO:0048488">
    <property type="term" value="P:synaptic vesicle endocytosis"/>
    <property type="evidence" value="ECO:0007669"/>
    <property type="project" value="TreeGrafter"/>
</dbReference>
<evidence type="ECO:0000256" key="1">
    <source>
        <dbReference type="SAM" id="Phobius"/>
    </source>
</evidence>
<reference evidence="4" key="1">
    <citation type="submission" date="2025-08" db="UniProtKB">
        <authorList>
            <consortium name="RefSeq"/>
        </authorList>
    </citation>
    <scope>IDENTIFICATION</scope>
    <source>
        <tissue evidence="4">Whole body</tissue>
    </source>
</reference>
<keyword evidence="3" id="KW-1185">Reference proteome</keyword>
<dbReference type="PANTHER" id="PTHR31640">
    <property type="entry name" value="TRANSMEMBRANE PROTEIN KIAA1109"/>
    <property type="match status" value="1"/>
</dbReference>
<dbReference type="Pfam" id="PF20413">
    <property type="entry name" value="BLTP1_N"/>
    <property type="match status" value="1"/>
</dbReference>
<sequence length="996" mass="114789">MDKDTPVIYNTVSGMEDSYWNITNVHLDDFKMDSNFVSMLFSLISGMIWVIYITYYNSRVTAYIVTRLLTKFYATKGYLSIGSFTVCALSGKIMFRDIVYITEDYTIRVQDGWLIFRWWRSYVPKDVSEDLSHSDTRLSVMLNGFELHVYNRCKMYSNLEKVFNLEPSIIPWDELSVKEEEKKNKDKKQEAVLGKSWRDLIPVIKLEVSSGRVVFGNRLIPTTLLVNVEEAHFVYSTKPAASKLDHFMHFVKCKAENFKVILAPSPKYTGMADDPPRYMGAGFVVFSSNNIELYYYMDEPGVVPEKPEMLRLANGDIVESAPPIWGIDIKCGKGTDFSYGPWADRQREHLFKLFFPQDYQPLKFSDPPLPGQKRQVQAFDIRLNTLYESTIDILFSKNKETNAIHINVGPGSYMEITLPWLVAHDGYTTKITGQLLHLEATTSLQFRSLLESETLEFTAHCHYPIQWNDHQEWLFNLTGCKATGWFTYAHKGFFQEMINDWASKSRPDILHFVPYTWKFSVLMKEFELITISNEYNWIDCSSQNQENALIAASGDLFDFSFDLPFTEFLPDTLPLRFWIQGESIDLSMHLPEVYTSRSVLLSLNKNARLLGRDGKIFKSKLDDNARKWRNVCQKIHGWVDCWTMPIVALSINFIYHPMPMYGPPPQADITTPEKEEKLLSPMRMQHHKTQNISIPWTRENDQKFDPTTLPADKVSLELEIGSSVMLLYGSWLRHFFHLKESIFGEDQIFTDMTDKLNPKSTNNTDKTVEQDSTSVSDVKMQVDPREYRPLEVVISITMHDLQAHLIKNCNENDPPCPVIIIERFGLEMKKCYRDTQLQVLLSPSLLISSDKLGNRPVKDHHLNQGHLMLSALQIRGHAMFSDAERNLDQDTLEYAWLLEIQLGKLSGKATAPQLFHVITGLETLFLLMFDSENQLKPAHLPSECHHGSPPSTCPHNDAQARYRCPTADEIKYRMTRVAIDALDIYLVESGTAINLW</sequence>
<keyword evidence="1" id="KW-0472">Membrane</keyword>
<proteinExistence type="predicted"/>
<feature type="non-terminal residue" evidence="4">
    <location>
        <position position="996"/>
    </location>
</feature>
<feature type="domain" description="Bridge-like lipid transfer protein family member 1 N-terminal" evidence="2">
    <location>
        <begin position="26"/>
        <end position="995"/>
    </location>
</feature>
<dbReference type="InterPro" id="IPR047104">
    <property type="entry name" value="BLTP1_N"/>
</dbReference>
<protein>
    <submittedName>
        <fullName evidence="4">Uncharacterized protein KIAA1109-like</fullName>
    </submittedName>
</protein>
<dbReference type="Proteomes" id="UP000694846">
    <property type="component" value="Unplaced"/>
</dbReference>
<evidence type="ECO:0000259" key="2">
    <source>
        <dbReference type="Pfam" id="PF20413"/>
    </source>
</evidence>
<evidence type="ECO:0000313" key="4">
    <source>
        <dbReference type="RefSeq" id="XP_025409734.1"/>
    </source>
</evidence>
<feature type="transmembrane region" description="Helical" evidence="1">
    <location>
        <begin position="36"/>
        <end position="56"/>
    </location>
</feature>
<dbReference type="RefSeq" id="XP_025409734.1">
    <property type="nucleotide sequence ID" value="XM_025553949.1"/>
</dbReference>
<dbReference type="InterPro" id="IPR033616">
    <property type="entry name" value="BLTP1"/>
</dbReference>
<accession>A0A8B8FFS5</accession>
<evidence type="ECO:0000313" key="3">
    <source>
        <dbReference type="Proteomes" id="UP000694846"/>
    </source>
</evidence>
<dbReference type="AlphaFoldDB" id="A0A8B8FFS5"/>
<feature type="transmembrane region" description="Helical" evidence="1">
    <location>
        <begin position="77"/>
        <end position="95"/>
    </location>
</feature>
<dbReference type="GeneID" id="112683087"/>